<dbReference type="PANTHER" id="PTHR11227">
    <property type="entry name" value="WD-REPEAT PROTEIN INTERACTING WITH PHOSPHOINOSIDES WIPI -RELATED"/>
    <property type="match status" value="1"/>
</dbReference>
<dbReference type="InterPro" id="IPR048720">
    <property type="entry name" value="PROPPIN"/>
</dbReference>
<dbReference type="VEuPathDB" id="TrichDB:TRFO_13298"/>
<keyword evidence="2" id="KW-0677">Repeat</keyword>
<dbReference type="Pfam" id="PF21032">
    <property type="entry name" value="PROPPIN"/>
    <property type="match status" value="1"/>
</dbReference>
<evidence type="ECO:0000313" key="6">
    <source>
        <dbReference type="Proteomes" id="UP000179807"/>
    </source>
</evidence>
<feature type="transmembrane region" description="Helical" evidence="4">
    <location>
        <begin position="26"/>
        <end position="49"/>
    </location>
</feature>
<dbReference type="EMBL" id="MLAK01000123">
    <property type="protein sequence ID" value="OHT16290.1"/>
    <property type="molecule type" value="Genomic_DNA"/>
</dbReference>
<evidence type="ECO:0000256" key="3">
    <source>
        <dbReference type="ARBA" id="ARBA00025740"/>
    </source>
</evidence>
<proteinExistence type="inferred from homology"/>
<evidence type="ECO:0000313" key="5">
    <source>
        <dbReference type="EMBL" id="OHT16290.1"/>
    </source>
</evidence>
<name>A0A1J4KYQ7_9EUKA</name>
<dbReference type="InterPro" id="IPR036322">
    <property type="entry name" value="WD40_repeat_dom_sf"/>
</dbReference>
<organism evidence="5 6">
    <name type="scientific">Tritrichomonas foetus</name>
    <dbReference type="NCBI Taxonomy" id="1144522"/>
    <lineage>
        <taxon>Eukaryota</taxon>
        <taxon>Metamonada</taxon>
        <taxon>Parabasalia</taxon>
        <taxon>Tritrichomonadida</taxon>
        <taxon>Tritrichomonadidae</taxon>
        <taxon>Tritrichomonas</taxon>
    </lineage>
</organism>
<evidence type="ECO:0000256" key="4">
    <source>
        <dbReference type="SAM" id="Phobius"/>
    </source>
</evidence>
<keyword evidence="6" id="KW-1185">Reference proteome</keyword>
<dbReference type="InterPro" id="IPR001680">
    <property type="entry name" value="WD40_rpt"/>
</dbReference>
<dbReference type="SMART" id="SM00320">
    <property type="entry name" value="WD40"/>
    <property type="match status" value="2"/>
</dbReference>
<accession>A0A1J4KYQ7</accession>
<dbReference type="InterPro" id="IPR015943">
    <property type="entry name" value="WD40/YVTN_repeat-like_dom_sf"/>
</dbReference>
<dbReference type="AlphaFoldDB" id="A0A1J4KYQ7"/>
<reference evidence="5" key="1">
    <citation type="submission" date="2016-10" db="EMBL/GenBank/DDBJ databases">
        <authorList>
            <person name="Benchimol M."/>
            <person name="Almeida L.G."/>
            <person name="Vasconcelos A.T."/>
            <person name="Perreira-Neves A."/>
            <person name="Rosa I.A."/>
            <person name="Tasca T."/>
            <person name="Bogo M.R."/>
            <person name="de Souza W."/>
        </authorList>
    </citation>
    <scope>NUCLEOTIDE SEQUENCE [LARGE SCALE GENOMIC DNA]</scope>
    <source>
        <strain evidence="5">K</strain>
    </source>
</reference>
<dbReference type="OrthoDB" id="1667587at2759"/>
<gene>
    <name evidence="5" type="ORF">TRFO_13298</name>
</gene>
<dbReference type="Proteomes" id="UP000179807">
    <property type="component" value="Unassembled WGS sequence"/>
</dbReference>
<dbReference type="RefSeq" id="XP_068369426.1">
    <property type="nucleotide sequence ID" value="XM_068497162.1"/>
</dbReference>
<keyword evidence="4" id="KW-1133">Transmembrane helix</keyword>
<dbReference type="GeneID" id="94831866"/>
<keyword evidence="1" id="KW-0853">WD repeat</keyword>
<dbReference type="Gene3D" id="2.130.10.10">
    <property type="entry name" value="YVTN repeat-like/Quinoprotein amine dehydrogenase"/>
    <property type="match status" value="1"/>
</dbReference>
<keyword evidence="4" id="KW-0472">Membrane</keyword>
<evidence type="ECO:0000256" key="1">
    <source>
        <dbReference type="ARBA" id="ARBA00022574"/>
    </source>
</evidence>
<comment type="similarity">
    <text evidence="3">Belongs to the WD repeat PROPPIN family.</text>
</comment>
<comment type="caution">
    <text evidence="5">The sequence shown here is derived from an EMBL/GenBank/DDBJ whole genome shotgun (WGS) entry which is preliminary data.</text>
</comment>
<protein>
    <submittedName>
        <fullName evidence="5">Uncharacterized protein</fullName>
    </submittedName>
</protein>
<dbReference type="SUPFAM" id="SSF50978">
    <property type="entry name" value="WD40 repeat-like"/>
    <property type="match status" value="1"/>
</dbReference>
<sequence>MNNTSPPCTTLFPKEEKVGYRQNNQIIIFSATSVTIELSLLFPFPILFYSLPFDDDFILIVSSENPSSLILWNIQLNQEDTLLKFESPILSFIYSGAFSCVVTDTSTFIVRSRPLVIHHSIPTQAPLTAISLIQSPNDNNHCVFAYGDDMRVTSVNILTIPSSAPPVTFEAHKAPIRAVALSNNGKYIATVSNKGTIIRLWTIDGKLINESRRGLTPATIMHMSFSPCSEYLCVSSNHFTSHIFKVEPMHSKSHTSNHDSNSWLNFLPKADITVSIQDTKTFSSFILAGGSVLCSVTDKGVCEIYDIDQESNKCNFKSRITIPKIASVASAKISCSGKESS</sequence>
<evidence type="ECO:0000256" key="2">
    <source>
        <dbReference type="ARBA" id="ARBA00022737"/>
    </source>
</evidence>
<keyword evidence="4" id="KW-0812">Transmembrane</keyword>
<dbReference type="GO" id="GO:0005737">
    <property type="term" value="C:cytoplasm"/>
    <property type="evidence" value="ECO:0007669"/>
    <property type="project" value="UniProtKB-ARBA"/>
</dbReference>